<evidence type="ECO:0000256" key="1">
    <source>
        <dbReference type="SAM" id="Phobius"/>
    </source>
</evidence>
<dbReference type="OrthoDB" id="5118808at2"/>
<accession>A0A4R9AB51</accession>
<keyword evidence="3" id="KW-1185">Reference proteome</keyword>
<comment type="caution">
    <text evidence="2">The sequence shown here is derived from an EMBL/GenBank/DDBJ whole genome shotgun (WGS) entry which is preliminary data.</text>
</comment>
<keyword evidence="1" id="KW-0472">Membrane</keyword>
<dbReference type="RefSeq" id="WP_134517609.1">
    <property type="nucleotide sequence ID" value="NZ_SOHE01000003.1"/>
</dbReference>
<proteinExistence type="predicted"/>
<sequence>MTLVRAVRRIVAPASLSPFVSLLALAALLFAVFAFHSEATGHAMQAVPGASAAASQQANVMGVAAVAATSVVDAIASGSRDGTLDCALFVMTCMLLLTLVIILFVSRLPAMRRRLLDTGGVTLGSWRSVGLPIHRPSLTLLSISRV</sequence>
<feature type="transmembrane region" description="Helical" evidence="1">
    <location>
        <begin position="87"/>
        <end position="105"/>
    </location>
</feature>
<reference evidence="2 3" key="1">
    <citation type="submission" date="2019-03" db="EMBL/GenBank/DDBJ databases">
        <title>Genomics of glacier-inhabiting Cryobacterium strains.</title>
        <authorList>
            <person name="Liu Q."/>
            <person name="Xin Y.-H."/>
        </authorList>
    </citation>
    <scope>NUCLEOTIDE SEQUENCE [LARGE SCALE GENOMIC DNA]</scope>
    <source>
        <strain evidence="2 3">Hh14</strain>
    </source>
</reference>
<name>A0A4R9AB51_9MICO</name>
<gene>
    <name evidence="2" type="ORF">E3T55_00410</name>
</gene>
<dbReference type="Proteomes" id="UP000297447">
    <property type="component" value="Unassembled WGS sequence"/>
</dbReference>
<keyword evidence="1" id="KW-1133">Transmembrane helix</keyword>
<dbReference type="EMBL" id="SOHE01000003">
    <property type="protein sequence ID" value="TFD55822.1"/>
    <property type="molecule type" value="Genomic_DNA"/>
</dbReference>
<keyword evidence="1" id="KW-0812">Transmembrane</keyword>
<dbReference type="AlphaFoldDB" id="A0A4R9AB51"/>
<evidence type="ECO:0000313" key="2">
    <source>
        <dbReference type="EMBL" id="TFD55822.1"/>
    </source>
</evidence>
<protein>
    <submittedName>
        <fullName evidence="2">Uncharacterized protein</fullName>
    </submittedName>
</protein>
<evidence type="ECO:0000313" key="3">
    <source>
        <dbReference type="Proteomes" id="UP000297447"/>
    </source>
</evidence>
<organism evidence="2 3">
    <name type="scientific">Cryobacterium frigoriphilum</name>
    <dbReference type="NCBI Taxonomy" id="1259150"/>
    <lineage>
        <taxon>Bacteria</taxon>
        <taxon>Bacillati</taxon>
        <taxon>Actinomycetota</taxon>
        <taxon>Actinomycetes</taxon>
        <taxon>Micrococcales</taxon>
        <taxon>Microbacteriaceae</taxon>
        <taxon>Cryobacterium</taxon>
    </lineage>
</organism>